<gene>
    <name evidence="3" type="ORF">ACFQVC_40915</name>
</gene>
<reference evidence="4" key="1">
    <citation type="journal article" date="2019" name="Int. J. Syst. Evol. Microbiol.">
        <title>The Global Catalogue of Microorganisms (GCM) 10K type strain sequencing project: providing services to taxonomists for standard genome sequencing and annotation.</title>
        <authorList>
            <consortium name="The Broad Institute Genomics Platform"/>
            <consortium name="The Broad Institute Genome Sequencing Center for Infectious Disease"/>
            <person name="Wu L."/>
            <person name="Ma J."/>
        </authorList>
    </citation>
    <scope>NUCLEOTIDE SEQUENCE [LARGE SCALE GENOMIC DNA]</scope>
    <source>
        <strain evidence="4">SYNS20</strain>
    </source>
</reference>
<feature type="domain" description="SnoaL-like" evidence="2">
    <location>
        <begin position="10"/>
        <end position="137"/>
    </location>
</feature>
<evidence type="ECO:0000313" key="4">
    <source>
        <dbReference type="Proteomes" id="UP001596523"/>
    </source>
</evidence>
<evidence type="ECO:0000259" key="2">
    <source>
        <dbReference type="Pfam" id="PF13577"/>
    </source>
</evidence>
<comment type="caution">
    <text evidence="3">The sequence shown here is derived from an EMBL/GenBank/DDBJ whole genome shotgun (WGS) entry which is preliminary data.</text>
</comment>
<dbReference type="EMBL" id="JBHTCF010000036">
    <property type="protein sequence ID" value="MFC7310563.1"/>
    <property type="molecule type" value="Genomic_DNA"/>
</dbReference>
<sequence>MTQRVDLATVMDRMAIDALISGYAAAVDDGDWPAYRALFSPGGRADYRSSGGIEGPAGEVADWLADTLRLFPMRQHLIVNRTIRLEYVDGDVGDSAQVRADYVNPMRTHADGGAPDFECGGRYSFSVLRTAAGWRVLQVVVQEKWRRVGIPSQAAPVADAQEERTPAPAPSTPAPAPRQAPEAS</sequence>
<accession>A0ABW2JYG1</accession>
<keyword evidence="4" id="KW-1185">Reference proteome</keyword>
<feature type="compositionally biased region" description="Pro residues" evidence="1">
    <location>
        <begin position="167"/>
        <end position="178"/>
    </location>
</feature>
<dbReference type="Proteomes" id="UP001596523">
    <property type="component" value="Unassembled WGS sequence"/>
</dbReference>
<evidence type="ECO:0000313" key="3">
    <source>
        <dbReference type="EMBL" id="MFC7310563.1"/>
    </source>
</evidence>
<feature type="region of interest" description="Disordered" evidence="1">
    <location>
        <begin position="151"/>
        <end position="184"/>
    </location>
</feature>
<dbReference type="Pfam" id="PF13577">
    <property type="entry name" value="SnoaL_4"/>
    <property type="match status" value="1"/>
</dbReference>
<dbReference type="Gene3D" id="3.10.450.50">
    <property type="match status" value="1"/>
</dbReference>
<proteinExistence type="predicted"/>
<name>A0ABW2JYG1_9ACTN</name>
<dbReference type="SUPFAM" id="SSF54427">
    <property type="entry name" value="NTF2-like"/>
    <property type="match status" value="1"/>
</dbReference>
<dbReference type="InterPro" id="IPR037401">
    <property type="entry name" value="SnoaL-like"/>
</dbReference>
<evidence type="ECO:0000256" key="1">
    <source>
        <dbReference type="SAM" id="MobiDB-lite"/>
    </source>
</evidence>
<protein>
    <submittedName>
        <fullName evidence="3">Nuclear transport factor 2 family protein</fullName>
    </submittedName>
</protein>
<dbReference type="RefSeq" id="WP_381841313.1">
    <property type="nucleotide sequence ID" value="NZ_JBHTCF010000036.1"/>
</dbReference>
<organism evidence="3 4">
    <name type="scientific">Streptomyces monticola</name>
    <dbReference type="NCBI Taxonomy" id="2666263"/>
    <lineage>
        <taxon>Bacteria</taxon>
        <taxon>Bacillati</taxon>
        <taxon>Actinomycetota</taxon>
        <taxon>Actinomycetes</taxon>
        <taxon>Kitasatosporales</taxon>
        <taxon>Streptomycetaceae</taxon>
        <taxon>Streptomyces</taxon>
    </lineage>
</organism>
<dbReference type="InterPro" id="IPR032710">
    <property type="entry name" value="NTF2-like_dom_sf"/>
</dbReference>